<dbReference type="PANTHER" id="PTHR47148:SF1">
    <property type="entry name" value="CYTOCHROME C OXIDASE ASSEMBLY FACTOR 1 HOMOLOG"/>
    <property type="match status" value="1"/>
</dbReference>
<dbReference type="Proteomes" id="UP000694727">
    <property type="component" value="Unplaced"/>
</dbReference>
<dbReference type="Ensembl" id="ENSSSCT00025044305.1">
    <property type="protein sequence ID" value="ENSSSCP00025018861.1"/>
    <property type="gene ID" value="ENSSSCG00025032399.1"/>
</dbReference>
<dbReference type="Pfam" id="PF08695">
    <property type="entry name" value="Coa1"/>
    <property type="match status" value="1"/>
</dbReference>
<proteinExistence type="predicted"/>
<dbReference type="Proteomes" id="UP000694723">
    <property type="component" value="Unplaced"/>
</dbReference>
<name>A0A8D1UQW6_PIG</name>
<dbReference type="PANTHER" id="PTHR47148">
    <property type="entry name" value="CYTOCHROME C OXIDASE ASSEMBLY FACTOR 1 HOMOLOG"/>
    <property type="match status" value="1"/>
</dbReference>
<organism evidence="1 2">
    <name type="scientific">Sus scrofa</name>
    <name type="common">Pig</name>
    <dbReference type="NCBI Taxonomy" id="9823"/>
    <lineage>
        <taxon>Eukaryota</taxon>
        <taxon>Metazoa</taxon>
        <taxon>Chordata</taxon>
        <taxon>Craniata</taxon>
        <taxon>Vertebrata</taxon>
        <taxon>Euteleostomi</taxon>
        <taxon>Mammalia</taxon>
        <taxon>Eutheria</taxon>
        <taxon>Laurasiatheria</taxon>
        <taxon>Artiodactyla</taxon>
        <taxon>Suina</taxon>
        <taxon>Suidae</taxon>
        <taxon>Sus</taxon>
    </lineage>
</organism>
<evidence type="ECO:0000313" key="2">
    <source>
        <dbReference type="Proteomes" id="UP000694723"/>
    </source>
</evidence>
<evidence type="ECO:0000313" key="1">
    <source>
        <dbReference type="Ensembl" id="ENSSSCP00060013037.1"/>
    </source>
</evidence>
<reference evidence="1" key="1">
    <citation type="submission" date="2025-05" db="UniProtKB">
        <authorList>
            <consortium name="Ensembl"/>
        </authorList>
    </citation>
    <scope>IDENTIFICATION</scope>
</reference>
<sequence length="156" mass="17595">MTDGSDGTVPDNNSTRKLHVCLCVHAEHESHRLCMVYLSSGKKKCNHSLSHLEMFSRASYYQLALEHLHSHAEALEALGTPLSVHYLQLTDKYNFEDIADAQLKIPVSGPKSEGHLYVSSSREGPFRRWNLQEVFLELRDGHRIPVFKPSGEGPAR</sequence>
<protein>
    <submittedName>
        <fullName evidence="1">Uncharacterized protein</fullName>
    </submittedName>
</protein>
<dbReference type="AlphaFoldDB" id="A0A8D1UQW6"/>
<dbReference type="Ensembl" id="ENSSSCT00060030367.1">
    <property type="protein sequence ID" value="ENSSSCP00060013037.1"/>
    <property type="gene ID" value="ENSSSCG00060022382.1"/>
</dbReference>
<accession>A0A8D1UQW6</accession>
<dbReference type="InterPro" id="IPR014807">
    <property type="entry name" value="Coa1"/>
</dbReference>